<evidence type="ECO:0000256" key="10">
    <source>
        <dbReference type="PROSITE-ProRule" id="PRU00560"/>
    </source>
</evidence>
<dbReference type="PANTHER" id="PTHR11070:SF3">
    <property type="entry name" value="DNA 3'-5' HELICASE"/>
    <property type="match status" value="1"/>
</dbReference>
<evidence type="ECO:0000256" key="4">
    <source>
        <dbReference type="ARBA" id="ARBA00022806"/>
    </source>
</evidence>
<keyword evidence="2 10" id="KW-0547">Nucleotide-binding</keyword>
<organism evidence="12 13">
    <name type="scientific">Methanococcus maripaludis</name>
    <name type="common">Methanococcus deltae</name>
    <dbReference type="NCBI Taxonomy" id="39152"/>
    <lineage>
        <taxon>Archaea</taxon>
        <taxon>Methanobacteriati</taxon>
        <taxon>Methanobacteriota</taxon>
        <taxon>Methanomada group</taxon>
        <taxon>Methanococci</taxon>
        <taxon>Methanococcales</taxon>
        <taxon>Methanococcaceae</taxon>
        <taxon>Methanococcus</taxon>
    </lineage>
</organism>
<reference evidence="12 13" key="1">
    <citation type="submission" date="2020-07" db="EMBL/GenBank/DDBJ databases">
        <title>Genomic Encyclopedia of Type Strains, Phase IV (KMG-V): Genome sequencing to study the core and pangenomes of soil and plant-associated prokaryotes.</title>
        <authorList>
            <person name="Whitman W."/>
        </authorList>
    </citation>
    <scope>NUCLEOTIDE SEQUENCE [LARGE SCALE GENOMIC DNA]</scope>
    <source>
        <strain evidence="12 13">C13</strain>
    </source>
</reference>
<evidence type="ECO:0000256" key="2">
    <source>
        <dbReference type="ARBA" id="ARBA00022741"/>
    </source>
</evidence>
<evidence type="ECO:0000313" key="12">
    <source>
        <dbReference type="EMBL" id="MBA2864392.1"/>
    </source>
</evidence>
<dbReference type="RefSeq" id="WP_181505142.1">
    <property type="nucleotide sequence ID" value="NZ_JACDUO010000001.1"/>
</dbReference>
<dbReference type="InterPro" id="IPR014016">
    <property type="entry name" value="UvrD-like_ATP-bd"/>
</dbReference>
<feature type="domain" description="UvrD-like helicase ATP-binding" evidence="11">
    <location>
        <begin position="5"/>
        <end position="293"/>
    </location>
</feature>
<evidence type="ECO:0000256" key="5">
    <source>
        <dbReference type="ARBA" id="ARBA00022840"/>
    </source>
</evidence>
<dbReference type="Pfam" id="PF13361">
    <property type="entry name" value="UvrD_C"/>
    <property type="match status" value="1"/>
</dbReference>
<evidence type="ECO:0000256" key="3">
    <source>
        <dbReference type="ARBA" id="ARBA00022801"/>
    </source>
</evidence>
<dbReference type="EMBL" id="JACDUO010000001">
    <property type="protein sequence ID" value="MBA2864392.1"/>
    <property type="molecule type" value="Genomic_DNA"/>
</dbReference>
<comment type="catalytic activity">
    <reaction evidence="7">
        <text>Couples ATP hydrolysis with the unwinding of duplex DNA by translocating in the 3'-5' direction.</text>
        <dbReference type="EC" id="5.6.2.4"/>
    </reaction>
</comment>
<evidence type="ECO:0000256" key="8">
    <source>
        <dbReference type="ARBA" id="ARBA00034808"/>
    </source>
</evidence>
<dbReference type="Proteomes" id="UP000567099">
    <property type="component" value="Unassembled WGS sequence"/>
</dbReference>
<dbReference type="InterPro" id="IPR000212">
    <property type="entry name" value="DNA_helicase_UvrD/REP"/>
</dbReference>
<dbReference type="AlphaFoldDB" id="A0A7J9PME2"/>
<dbReference type="EC" id="5.6.2.4" evidence="8"/>
<dbReference type="PANTHER" id="PTHR11070">
    <property type="entry name" value="UVRD / RECB / PCRA DNA HELICASE FAMILY MEMBER"/>
    <property type="match status" value="1"/>
</dbReference>
<keyword evidence="6" id="KW-0413">Isomerase</keyword>
<keyword evidence="4 10" id="KW-0347">Helicase</keyword>
<dbReference type="GO" id="GO:0000725">
    <property type="term" value="P:recombinational repair"/>
    <property type="evidence" value="ECO:0007669"/>
    <property type="project" value="TreeGrafter"/>
</dbReference>
<dbReference type="Gene3D" id="1.10.10.160">
    <property type="match status" value="1"/>
</dbReference>
<accession>A0A7J9PME2</accession>
<sequence>MDISNAITLENSDEIIPIEDNFKLFAGPGAGKTRFLVNHIKNIVSNSKRLSKTRKIACITYTNTGVDTIKSRLKNTGDYVEVTTIHGFLYKHVLKPYLWILKEEYNFPLGDINGHFEVEPTYSLLKTWVRNTRQNHLINDQLGLKNALMKLKWRLSSDGNPEVGYIKAHHGIVGGYSIMGTSYMAYKKICWAKGLIDHDDVLALSYKILQKEKWILEVLRTKFPYVLIDEFQDTAPIQSKIIEMIADKETIVGVIGDYCQSIYSFQGADHKKFNEFTLNGMEHYKIENNYRSTEEIISILNDVRNEEHFIQYSPDKKSGKKPKLLVGSCWNAITKSKELCCGTLHILTYKNDLSNILRYGIEDGYLDNTKYEQMYQEPNDRGNNIFNVIRSIEHTKYSQFKDAIYYMKKACRKNNDFGDREAIIAIKQLMDNYDKFKDGNITNFYNNYIYDIMEKKNKISRGKIRNYYDKLKYNEVAALVNISDGVDIYRTIHKSKGDEFDNVLLVIQPENYNEKILSDFLINSDIGKEKNRIYYVALSRAKENLFINIPELSEGLRTKLDKFDITDL</sequence>
<feature type="binding site" evidence="10">
    <location>
        <begin position="26"/>
        <end position="33"/>
    </location>
    <ligand>
        <name>ATP</name>
        <dbReference type="ChEBI" id="CHEBI:30616"/>
    </ligand>
</feature>
<dbReference type="Pfam" id="PF00580">
    <property type="entry name" value="UvrD-helicase"/>
    <property type="match status" value="1"/>
</dbReference>
<dbReference type="Gene3D" id="3.40.50.300">
    <property type="entry name" value="P-loop containing nucleotide triphosphate hydrolases"/>
    <property type="match status" value="2"/>
</dbReference>
<dbReference type="GO" id="GO:0043138">
    <property type="term" value="F:3'-5' DNA helicase activity"/>
    <property type="evidence" value="ECO:0007669"/>
    <property type="project" value="UniProtKB-EC"/>
</dbReference>
<evidence type="ECO:0000256" key="9">
    <source>
        <dbReference type="ARBA" id="ARBA00048988"/>
    </source>
</evidence>
<proteinExistence type="inferred from homology"/>
<dbReference type="InterPro" id="IPR014017">
    <property type="entry name" value="DNA_helicase_UvrD-like_C"/>
</dbReference>
<keyword evidence="3 10" id="KW-0378">Hydrolase</keyword>
<evidence type="ECO:0000256" key="7">
    <source>
        <dbReference type="ARBA" id="ARBA00034617"/>
    </source>
</evidence>
<comment type="caution">
    <text evidence="12">The sequence shown here is derived from an EMBL/GenBank/DDBJ whole genome shotgun (WGS) entry which is preliminary data.</text>
</comment>
<keyword evidence="5 10" id="KW-0067">ATP-binding</keyword>
<dbReference type="InterPro" id="IPR013986">
    <property type="entry name" value="DExx_box_DNA_helicase_dom_sf"/>
</dbReference>
<comment type="similarity">
    <text evidence="1">Belongs to the helicase family. UvrD subfamily.</text>
</comment>
<dbReference type="GO" id="GO:0016787">
    <property type="term" value="F:hydrolase activity"/>
    <property type="evidence" value="ECO:0007669"/>
    <property type="project" value="UniProtKB-UniRule"/>
</dbReference>
<dbReference type="GO" id="GO:0005829">
    <property type="term" value="C:cytosol"/>
    <property type="evidence" value="ECO:0007669"/>
    <property type="project" value="TreeGrafter"/>
</dbReference>
<dbReference type="PROSITE" id="PS51198">
    <property type="entry name" value="UVRD_HELICASE_ATP_BIND"/>
    <property type="match status" value="1"/>
</dbReference>
<dbReference type="GO" id="GO:0003677">
    <property type="term" value="F:DNA binding"/>
    <property type="evidence" value="ECO:0007669"/>
    <property type="project" value="InterPro"/>
</dbReference>
<evidence type="ECO:0000313" key="13">
    <source>
        <dbReference type="Proteomes" id="UP000567099"/>
    </source>
</evidence>
<comment type="catalytic activity">
    <reaction evidence="9">
        <text>ATP + H2O = ADP + phosphate + H(+)</text>
        <dbReference type="Rhea" id="RHEA:13065"/>
        <dbReference type="ChEBI" id="CHEBI:15377"/>
        <dbReference type="ChEBI" id="CHEBI:15378"/>
        <dbReference type="ChEBI" id="CHEBI:30616"/>
        <dbReference type="ChEBI" id="CHEBI:43474"/>
        <dbReference type="ChEBI" id="CHEBI:456216"/>
        <dbReference type="EC" id="5.6.2.4"/>
    </reaction>
</comment>
<gene>
    <name evidence="12" type="ORF">HNP94_001392</name>
</gene>
<dbReference type="InterPro" id="IPR027417">
    <property type="entry name" value="P-loop_NTPase"/>
</dbReference>
<name>A0A7J9PME2_METMI</name>
<evidence type="ECO:0000256" key="1">
    <source>
        <dbReference type="ARBA" id="ARBA00009922"/>
    </source>
</evidence>
<protein>
    <recommendedName>
        <fullName evidence="8">DNA 3'-5' helicase</fullName>
        <ecNumber evidence="8">5.6.2.4</ecNumber>
    </recommendedName>
</protein>
<evidence type="ECO:0000259" key="11">
    <source>
        <dbReference type="PROSITE" id="PS51198"/>
    </source>
</evidence>
<dbReference type="SUPFAM" id="SSF52540">
    <property type="entry name" value="P-loop containing nucleoside triphosphate hydrolases"/>
    <property type="match status" value="1"/>
</dbReference>
<evidence type="ECO:0000256" key="6">
    <source>
        <dbReference type="ARBA" id="ARBA00023235"/>
    </source>
</evidence>
<dbReference type="GO" id="GO:0005524">
    <property type="term" value="F:ATP binding"/>
    <property type="evidence" value="ECO:0007669"/>
    <property type="project" value="UniProtKB-UniRule"/>
</dbReference>